<proteinExistence type="predicted"/>
<dbReference type="AlphaFoldDB" id="A0A1H0XL68"/>
<sequence length="244" mass="26842">MTVNWELYDSKLGKLKDVELARLIGSTPHRIRRRREQLGIAPWSVGQKIEPYKHLLGYTTDRAIAAQCGVSSKSVKAYRESLGILPVFRPVPRKQALPLNHDLRPYKPLFGFVSDQEIAQLAGADLAVVQDIREALGFEPVPPVPGSSPPQLIADYHGPLLGYESLLSTMTPAKISRHVGVPYSIILQRCKDLGIQPFTRVSVASRYDHLLGKVPDALVARLAGVSRASIGARRQRLGIASATR</sequence>
<reference evidence="2" key="1">
    <citation type="submission" date="2016-10" db="EMBL/GenBank/DDBJ databases">
        <authorList>
            <person name="Varghese N."/>
            <person name="Submissions S."/>
        </authorList>
    </citation>
    <scope>NUCLEOTIDE SEQUENCE [LARGE SCALE GENOMIC DNA]</scope>
    <source>
        <strain evidence="2">BS3775</strain>
    </source>
</reference>
<organism evidence="1 2">
    <name type="scientific">Pseudomonas moorei</name>
    <dbReference type="NCBI Taxonomy" id="395599"/>
    <lineage>
        <taxon>Bacteria</taxon>
        <taxon>Pseudomonadati</taxon>
        <taxon>Pseudomonadota</taxon>
        <taxon>Gammaproteobacteria</taxon>
        <taxon>Pseudomonadales</taxon>
        <taxon>Pseudomonadaceae</taxon>
        <taxon>Pseudomonas</taxon>
    </lineage>
</organism>
<dbReference type="Proteomes" id="UP000199570">
    <property type="component" value="Unassembled WGS sequence"/>
</dbReference>
<accession>A0A1H0XL68</accession>
<gene>
    <name evidence="1" type="ORF">SAMN04490195_0073</name>
</gene>
<evidence type="ECO:0000313" key="2">
    <source>
        <dbReference type="Proteomes" id="UP000199570"/>
    </source>
</evidence>
<dbReference type="RefSeq" id="WP_011005852.1">
    <property type="nucleotide sequence ID" value="NZ_FNKJ01000001.1"/>
</dbReference>
<dbReference type="EMBL" id="FNKJ01000001">
    <property type="protein sequence ID" value="SDQ03549.1"/>
    <property type="molecule type" value="Genomic_DNA"/>
</dbReference>
<evidence type="ECO:0000313" key="1">
    <source>
        <dbReference type="EMBL" id="SDQ03549.1"/>
    </source>
</evidence>
<protein>
    <submittedName>
        <fullName evidence="1">Uncharacterized protein</fullName>
    </submittedName>
</protein>
<name>A0A1H0XL68_9PSED</name>
<keyword evidence="2" id="KW-1185">Reference proteome</keyword>